<dbReference type="AlphaFoldDB" id="A0A0E9TWC8"/>
<reference evidence="1" key="2">
    <citation type="journal article" date="2015" name="Fish Shellfish Immunol.">
        <title>Early steps in the European eel (Anguilla anguilla)-Vibrio vulnificus interaction in the gills: Role of the RtxA13 toxin.</title>
        <authorList>
            <person name="Callol A."/>
            <person name="Pajuelo D."/>
            <person name="Ebbesson L."/>
            <person name="Teles M."/>
            <person name="MacKenzie S."/>
            <person name="Amaro C."/>
        </authorList>
    </citation>
    <scope>NUCLEOTIDE SEQUENCE</scope>
</reference>
<evidence type="ECO:0000313" key="1">
    <source>
        <dbReference type="EMBL" id="JAH57984.1"/>
    </source>
</evidence>
<sequence>MTLLPPLPFCFVCFCLLNKKNKNKKVDS</sequence>
<reference evidence="1" key="1">
    <citation type="submission" date="2014-11" db="EMBL/GenBank/DDBJ databases">
        <authorList>
            <person name="Amaro Gonzalez C."/>
        </authorList>
    </citation>
    <scope>NUCLEOTIDE SEQUENCE</scope>
</reference>
<protein>
    <submittedName>
        <fullName evidence="1">Uncharacterized protein</fullName>
    </submittedName>
</protein>
<dbReference type="EMBL" id="GBXM01050593">
    <property type="protein sequence ID" value="JAH57984.1"/>
    <property type="molecule type" value="Transcribed_RNA"/>
</dbReference>
<organism evidence="1">
    <name type="scientific">Anguilla anguilla</name>
    <name type="common">European freshwater eel</name>
    <name type="synonym">Muraena anguilla</name>
    <dbReference type="NCBI Taxonomy" id="7936"/>
    <lineage>
        <taxon>Eukaryota</taxon>
        <taxon>Metazoa</taxon>
        <taxon>Chordata</taxon>
        <taxon>Craniata</taxon>
        <taxon>Vertebrata</taxon>
        <taxon>Euteleostomi</taxon>
        <taxon>Actinopterygii</taxon>
        <taxon>Neopterygii</taxon>
        <taxon>Teleostei</taxon>
        <taxon>Anguilliformes</taxon>
        <taxon>Anguillidae</taxon>
        <taxon>Anguilla</taxon>
    </lineage>
</organism>
<accession>A0A0E9TWC8</accession>
<name>A0A0E9TWC8_ANGAN</name>
<proteinExistence type="predicted"/>